<dbReference type="SUPFAM" id="SSF53098">
    <property type="entry name" value="Ribonuclease H-like"/>
    <property type="match status" value="1"/>
</dbReference>
<reference evidence="2" key="1">
    <citation type="submission" date="2014-07" db="EMBL/GenBank/DDBJ databases">
        <title>Identification of a novel salt tolerance gene in wild soybean by whole-genome sequencing.</title>
        <authorList>
            <person name="Lam H.-M."/>
            <person name="Qi X."/>
            <person name="Li M.-W."/>
            <person name="Liu X."/>
            <person name="Xie M."/>
            <person name="Ni M."/>
            <person name="Xu X."/>
        </authorList>
    </citation>
    <scope>NUCLEOTIDE SEQUENCE [LARGE SCALE GENOMIC DNA]</scope>
    <source>
        <tissue evidence="2">Root</tissue>
    </source>
</reference>
<dbReference type="InterPro" id="IPR002156">
    <property type="entry name" value="RNaseH_domain"/>
</dbReference>
<dbReference type="InterPro" id="IPR036397">
    <property type="entry name" value="RNaseH_sf"/>
</dbReference>
<dbReference type="CDD" id="cd06222">
    <property type="entry name" value="RNase_H_like"/>
    <property type="match status" value="1"/>
</dbReference>
<protein>
    <submittedName>
        <fullName evidence="2">Putative ribonuclease H protein</fullName>
    </submittedName>
</protein>
<dbReference type="GO" id="GO:0004523">
    <property type="term" value="F:RNA-DNA hybrid ribonuclease activity"/>
    <property type="evidence" value="ECO:0007669"/>
    <property type="project" value="InterPro"/>
</dbReference>
<feature type="domain" description="RNase H type-1" evidence="1">
    <location>
        <begin position="50"/>
        <end position="143"/>
    </location>
</feature>
<dbReference type="EMBL" id="KN671061">
    <property type="protein sequence ID" value="KHN01269.1"/>
    <property type="molecule type" value="Genomic_DNA"/>
</dbReference>
<dbReference type="GO" id="GO:0003676">
    <property type="term" value="F:nucleic acid binding"/>
    <property type="evidence" value="ECO:0007669"/>
    <property type="project" value="InterPro"/>
</dbReference>
<sequence length="152" mass="16788">MEVIQRPCNLAQAYKDNGLMFKSLSSSNSGASNIDGICWKSPKHDQVALNCDVVVIQLGNQAAYGGAIRDHHGAFICNFHAKNGSCAVIYAELWAILLGIKLAWSRGFRRIRVDSDSLNAIKLLEGSCSRFRPCYNLVRDIHQGYANSGNHY</sequence>
<dbReference type="InterPro" id="IPR053151">
    <property type="entry name" value="RNase_H-like"/>
</dbReference>
<dbReference type="PANTHER" id="PTHR47723">
    <property type="entry name" value="OS05G0353850 PROTEIN"/>
    <property type="match status" value="1"/>
</dbReference>
<dbReference type="InterPro" id="IPR044730">
    <property type="entry name" value="RNase_H-like_dom_plant"/>
</dbReference>
<name>A0A0B2P1D7_GLYSO</name>
<dbReference type="PANTHER" id="PTHR47723:SF19">
    <property type="entry name" value="POLYNUCLEOTIDYL TRANSFERASE, RIBONUCLEASE H-LIKE SUPERFAMILY PROTEIN"/>
    <property type="match status" value="1"/>
</dbReference>
<proteinExistence type="predicted"/>
<dbReference type="Gene3D" id="3.30.420.10">
    <property type="entry name" value="Ribonuclease H-like superfamily/Ribonuclease H"/>
    <property type="match status" value="1"/>
</dbReference>
<evidence type="ECO:0000313" key="2">
    <source>
        <dbReference type="EMBL" id="KHN01269.1"/>
    </source>
</evidence>
<accession>A0A0B2P1D7</accession>
<evidence type="ECO:0000259" key="1">
    <source>
        <dbReference type="Pfam" id="PF13456"/>
    </source>
</evidence>
<dbReference type="InterPro" id="IPR012337">
    <property type="entry name" value="RNaseH-like_sf"/>
</dbReference>
<dbReference type="AlphaFoldDB" id="A0A0B2P1D7"/>
<dbReference type="Proteomes" id="UP000053555">
    <property type="component" value="Unassembled WGS sequence"/>
</dbReference>
<organism evidence="2">
    <name type="scientific">Glycine soja</name>
    <name type="common">Wild soybean</name>
    <dbReference type="NCBI Taxonomy" id="3848"/>
    <lineage>
        <taxon>Eukaryota</taxon>
        <taxon>Viridiplantae</taxon>
        <taxon>Streptophyta</taxon>
        <taxon>Embryophyta</taxon>
        <taxon>Tracheophyta</taxon>
        <taxon>Spermatophyta</taxon>
        <taxon>Magnoliopsida</taxon>
        <taxon>eudicotyledons</taxon>
        <taxon>Gunneridae</taxon>
        <taxon>Pentapetalae</taxon>
        <taxon>rosids</taxon>
        <taxon>fabids</taxon>
        <taxon>Fabales</taxon>
        <taxon>Fabaceae</taxon>
        <taxon>Papilionoideae</taxon>
        <taxon>50 kb inversion clade</taxon>
        <taxon>NPAAA clade</taxon>
        <taxon>indigoferoid/millettioid clade</taxon>
        <taxon>Phaseoleae</taxon>
        <taxon>Glycine</taxon>
        <taxon>Glycine subgen. Soja</taxon>
    </lineage>
</organism>
<dbReference type="Pfam" id="PF13456">
    <property type="entry name" value="RVT_3"/>
    <property type="match status" value="1"/>
</dbReference>
<gene>
    <name evidence="2" type="ORF">glysoja_045179</name>
</gene>